<keyword evidence="2" id="KW-0812">Transmembrane</keyword>
<dbReference type="AlphaFoldDB" id="A0A2V1AZV3"/>
<feature type="compositionally biased region" description="Polar residues" evidence="1">
    <location>
        <begin position="29"/>
        <end position="40"/>
    </location>
</feature>
<evidence type="ECO:0000256" key="2">
    <source>
        <dbReference type="SAM" id="Phobius"/>
    </source>
</evidence>
<reference evidence="3 4" key="1">
    <citation type="submission" date="2017-12" db="EMBL/GenBank/DDBJ databases">
        <title>Genome Sequence of a Multidrug-Resistant Candida haemulonii Isolate from a Patient with Chronic Leg Ulcers in Israel.</title>
        <authorList>
            <person name="Chow N.A."/>
            <person name="Gade L."/>
            <person name="Batra D."/>
            <person name="Rowe L.A."/>
            <person name="Ben-Ami R."/>
            <person name="Loparev V.N."/>
            <person name="Litvintseva A.P."/>
        </authorList>
    </citation>
    <scope>NUCLEOTIDE SEQUENCE [LARGE SCALE GENOMIC DNA]</scope>
    <source>
        <strain evidence="3 4">B11899</strain>
    </source>
</reference>
<gene>
    <name evidence="3" type="ORF">CXQ85_004989</name>
</gene>
<proteinExistence type="predicted"/>
<organism evidence="3 4">
    <name type="scientific">Candidozyma haemuli</name>
    <dbReference type="NCBI Taxonomy" id="45357"/>
    <lineage>
        <taxon>Eukaryota</taxon>
        <taxon>Fungi</taxon>
        <taxon>Dikarya</taxon>
        <taxon>Ascomycota</taxon>
        <taxon>Saccharomycotina</taxon>
        <taxon>Pichiomycetes</taxon>
        <taxon>Metschnikowiaceae</taxon>
        <taxon>Candidozyma</taxon>
    </lineage>
</organism>
<dbReference type="EMBL" id="PKFO01000008">
    <property type="protein sequence ID" value="PVH22421.1"/>
    <property type="molecule type" value="Genomic_DNA"/>
</dbReference>
<accession>A0A2V1AZV3</accession>
<dbReference type="RefSeq" id="XP_025343361.1">
    <property type="nucleotide sequence ID" value="XM_025488594.1"/>
</dbReference>
<feature type="region of interest" description="Disordered" evidence="1">
    <location>
        <begin position="1"/>
        <end position="71"/>
    </location>
</feature>
<feature type="transmembrane region" description="Helical" evidence="2">
    <location>
        <begin position="589"/>
        <end position="607"/>
    </location>
</feature>
<dbReference type="GeneID" id="37010319"/>
<name>A0A2V1AZV3_9ASCO</name>
<evidence type="ECO:0000256" key="1">
    <source>
        <dbReference type="SAM" id="MobiDB-lite"/>
    </source>
</evidence>
<feature type="transmembrane region" description="Helical" evidence="2">
    <location>
        <begin position="519"/>
        <end position="542"/>
    </location>
</feature>
<evidence type="ECO:0000313" key="3">
    <source>
        <dbReference type="EMBL" id="PVH22421.1"/>
    </source>
</evidence>
<dbReference type="VEuPathDB" id="FungiDB:CXQ85_004989"/>
<keyword evidence="4" id="KW-1185">Reference proteome</keyword>
<keyword evidence="2" id="KW-0472">Membrane</keyword>
<evidence type="ECO:0000313" key="4">
    <source>
        <dbReference type="Proteomes" id="UP000244309"/>
    </source>
</evidence>
<dbReference type="Proteomes" id="UP000244309">
    <property type="component" value="Unassembled WGS sequence"/>
</dbReference>
<protein>
    <submittedName>
        <fullName evidence="3">Uncharacterized protein</fullName>
    </submittedName>
</protein>
<feature type="compositionally biased region" description="Basic and acidic residues" evidence="1">
    <location>
        <begin position="57"/>
        <end position="71"/>
    </location>
</feature>
<sequence>MSPTKEKPIEAVMDESIGTFVSVSPPVSDITQAKVPTQTTSGSESQHEGGSQGQLDELEKPHSPGVEEDHPQPVCVDRRVCLKSFRIKDMKDSLIRMGFSKEVAENSIQAAAELEQMADAIMSWLSASKHYSEARLCMIDDKLQGHSVDAKNLISFVKKANDYHHFFCYFSEVLRELAEDPSRILSKEKFVKDFEVDVAEWRPLLSTVEASSVDEIEEDPPSIGLPYSLSSLFSVSHLIKLKFTQEDAENTAEAAKKLDKRIDLVIDWLAATGHYSESRLNEIKSALQTTCVHPEDFLRLYTTTKVYYNYFYGIKNRVRLAKDPSRILQNENFVRDFKVDVAVWRPLLCITREESSSEEEESSCEPVAGIESKSLGNNKSLAIPGSLWDSPDSFWKVSERFSTFRLVQEGMSKEDAIRSHKAALELDRLLEQIDEALVTNYRLSTFQRSRIMGELESYPIYARDLMSLVKKVRQYKPLLFHDYKMGDLRFDLSSILEKKHFVEDFEVDVKGWKPLLDNISMNICIVSGILATFLTVSVYSLSKKIGAAISDEEACMNLFPVFGSALSEVLSPIGHWLSDDNGKGWKGRFYHILLAYYFTFTALRFVFTRCPAVAFRLSEYPVRAKNKLVSWRACDVCQHDDSFLNWEKVNGTFGIFSDILYFANEVSQERSQYWWYSTPKIIRDGSLFQIVKEVQMFLKLKSEEVPLPNLIFPFGV</sequence>
<comment type="caution">
    <text evidence="3">The sequence shown here is derived from an EMBL/GenBank/DDBJ whole genome shotgun (WGS) entry which is preliminary data.</text>
</comment>
<keyword evidence="2" id="KW-1133">Transmembrane helix</keyword>